<dbReference type="CDD" id="cd22431">
    <property type="entry name" value="KH-I_RNaseY"/>
    <property type="match status" value="1"/>
</dbReference>
<dbReference type="InterPro" id="IPR006675">
    <property type="entry name" value="HDIG_dom"/>
</dbReference>
<feature type="coiled-coil region" evidence="7">
    <location>
        <begin position="36"/>
        <end position="158"/>
    </location>
</feature>
<evidence type="ECO:0000259" key="8">
    <source>
        <dbReference type="PROSITE" id="PS51831"/>
    </source>
</evidence>
<feature type="domain" description="HD" evidence="8">
    <location>
        <begin position="313"/>
        <end position="406"/>
    </location>
</feature>
<dbReference type="CDD" id="cd00077">
    <property type="entry name" value="HDc"/>
    <property type="match status" value="1"/>
</dbReference>
<accession>A0A1G1XB68</accession>
<dbReference type="SUPFAM" id="SSF109604">
    <property type="entry name" value="HD-domain/PDEase-like"/>
    <property type="match status" value="1"/>
</dbReference>
<sequence>MNVASVAPALLASAVGIGIGYALHLAMNKKNGMTVDSKIQQKLASAKEKIQNLKEESEKELDERKKQIIELEKRISDRETKLDTKLEDVEKKEQILEQLKLQLSSEKQQYETLRDDEQKRLVEISGLTTQQAETRVLEHAENRTKEEIVRRVRKLEQEGEYQLEEKAHDILSLVIQRYASSHVAENSTSYVDVPDASMIGRIIGKEGRNIQQLERVTGCEIVIDETPNSIMISGFSPVRRQVAKRAIEALIKDGRVHPGRIEEVVEEAKKKINDDIRESGEAALFDLGILDFPPQLVHLVGRMKYRTSYRQNILKHSWEAARIAIMLAEELGADVEIAKKATLLHDIGKAIDHEVEGNHVEIGEKIMRKFNISEAIIKAAAAHHEDYPFDTREAIIVQVADAISAARPGARKENVEEYVKRMENLEQIATSYEGVNKAYAIYAGREVRVFVEPKKIDDLAAIKLAQDIAKQIEQELTYPGDVKVNVIREIRADALAR</sequence>
<dbReference type="PROSITE" id="PS50084">
    <property type="entry name" value="KH_TYPE_1"/>
    <property type="match status" value="1"/>
</dbReference>
<dbReference type="InterPro" id="IPR022711">
    <property type="entry name" value="RNase_Y_N"/>
</dbReference>
<dbReference type="Gene3D" id="3.30.1370.10">
    <property type="entry name" value="K Homology domain, type 1"/>
    <property type="match status" value="1"/>
</dbReference>
<evidence type="ECO:0000256" key="6">
    <source>
        <dbReference type="NCBIfam" id="TIGR03319"/>
    </source>
</evidence>
<comment type="similarity">
    <text evidence="5">Belongs to the RNase Y family.</text>
</comment>
<dbReference type="GO" id="GO:0006402">
    <property type="term" value="P:mRNA catabolic process"/>
    <property type="evidence" value="ECO:0007669"/>
    <property type="project" value="UniProtKB-UniRule"/>
</dbReference>
<dbReference type="Proteomes" id="UP000177941">
    <property type="component" value="Unassembled WGS sequence"/>
</dbReference>
<evidence type="ECO:0000256" key="4">
    <source>
        <dbReference type="ARBA" id="ARBA00022884"/>
    </source>
</evidence>
<dbReference type="PANTHER" id="PTHR12826">
    <property type="entry name" value="RIBONUCLEASE Y"/>
    <property type="match status" value="1"/>
</dbReference>
<dbReference type="Gene3D" id="1.10.3210.10">
    <property type="entry name" value="Hypothetical protein af1432"/>
    <property type="match status" value="1"/>
</dbReference>
<dbReference type="InterPro" id="IPR017705">
    <property type="entry name" value="Ribonuclease_Y"/>
</dbReference>
<proteinExistence type="inferred from homology"/>
<evidence type="ECO:0000256" key="5">
    <source>
        <dbReference type="HAMAP-Rule" id="MF_00335"/>
    </source>
</evidence>
<dbReference type="PROSITE" id="PS51831">
    <property type="entry name" value="HD"/>
    <property type="match status" value="1"/>
</dbReference>
<name>A0A1G1XB68_9BACT</name>
<dbReference type="InterPro" id="IPR004087">
    <property type="entry name" value="KH_dom"/>
</dbReference>
<dbReference type="InterPro" id="IPR006674">
    <property type="entry name" value="HD_domain"/>
</dbReference>
<dbReference type="SMART" id="SM00471">
    <property type="entry name" value="HDc"/>
    <property type="match status" value="1"/>
</dbReference>
<dbReference type="GO" id="GO:0005886">
    <property type="term" value="C:plasma membrane"/>
    <property type="evidence" value="ECO:0007669"/>
    <property type="project" value="UniProtKB-UniRule"/>
</dbReference>
<dbReference type="Pfam" id="PF00013">
    <property type="entry name" value="KH_1"/>
    <property type="match status" value="1"/>
</dbReference>
<dbReference type="SUPFAM" id="SSF54791">
    <property type="entry name" value="Eukaryotic type KH-domain (KH-domain type I)"/>
    <property type="match status" value="1"/>
</dbReference>
<evidence type="ECO:0000256" key="7">
    <source>
        <dbReference type="SAM" id="Coils"/>
    </source>
</evidence>
<evidence type="ECO:0000256" key="3">
    <source>
        <dbReference type="ARBA" id="ARBA00022801"/>
    </source>
</evidence>
<keyword evidence="4 5" id="KW-0694">RNA-binding</keyword>
<dbReference type="Pfam" id="PF12072">
    <property type="entry name" value="RNase_Y_N"/>
    <property type="match status" value="1"/>
</dbReference>
<evidence type="ECO:0000256" key="2">
    <source>
        <dbReference type="ARBA" id="ARBA00022759"/>
    </source>
</evidence>
<dbReference type="SMART" id="SM00322">
    <property type="entry name" value="KH"/>
    <property type="match status" value="1"/>
</dbReference>
<dbReference type="NCBIfam" id="TIGR00277">
    <property type="entry name" value="HDIG"/>
    <property type="match status" value="1"/>
</dbReference>
<keyword evidence="2 5" id="KW-0255">Endonuclease</keyword>
<keyword evidence="3 5" id="KW-0378">Hydrolase</keyword>
<dbReference type="Pfam" id="PF01966">
    <property type="entry name" value="HD"/>
    <property type="match status" value="1"/>
</dbReference>
<comment type="function">
    <text evidence="5">Endoribonuclease that initiates mRNA decay.</text>
</comment>
<dbReference type="GO" id="GO:0003723">
    <property type="term" value="F:RNA binding"/>
    <property type="evidence" value="ECO:0007669"/>
    <property type="project" value="UniProtKB-UniRule"/>
</dbReference>
<evidence type="ECO:0000313" key="9">
    <source>
        <dbReference type="EMBL" id="OGY37325.1"/>
    </source>
</evidence>
<dbReference type="HAMAP" id="MF_00335">
    <property type="entry name" value="RNase_Y"/>
    <property type="match status" value="1"/>
</dbReference>
<dbReference type="AlphaFoldDB" id="A0A1G1XB68"/>
<reference evidence="9 10" key="1">
    <citation type="journal article" date="2016" name="Nat. Commun.">
        <title>Thousands of microbial genomes shed light on interconnected biogeochemical processes in an aquifer system.</title>
        <authorList>
            <person name="Anantharaman K."/>
            <person name="Brown C.T."/>
            <person name="Hug L.A."/>
            <person name="Sharon I."/>
            <person name="Castelle C.J."/>
            <person name="Probst A.J."/>
            <person name="Thomas B.C."/>
            <person name="Singh A."/>
            <person name="Wilkins M.J."/>
            <person name="Karaoz U."/>
            <person name="Brodie E.L."/>
            <person name="Williams K.H."/>
            <person name="Hubbard S.S."/>
            <person name="Banfield J.F."/>
        </authorList>
    </citation>
    <scope>NUCLEOTIDE SEQUENCE [LARGE SCALE GENOMIC DNA]</scope>
</reference>
<dbReference type="EC" id="3.1.-.-" evidence="5 6"/>
<dbReference type="NCBIfam" id="TIGR03319">
    <property type="entry name" value="RNase_Y"/>
    <property type="match status" value="1"/>
</dbReference>
<evidence type="ECO:0000256" key="1">
    <source>
        <dbReference type="ARBA" id="ARBA00022722"/>
    </source>
</evidence>
<protein>
    <recommendedName>
        <fullName evidence="5 6">Ribonuclease Y</fullName>
        <shortName evidence="5">RNase Y</shortName>
        <ecNumber evidence="5 6">3.1.-.-</ecNumber>
    </recommendedName>
</protein>
<dbReference type="InterPro" id="IPR004088">
    <property type="entry name" value="KH_dom_type_1"/>
</dbReference>
<dbReference type="PANTHER" id="PTHR12826:SF15">
    <property type="entry name" value="RIBONUCLEASE Y"/>
    <property type="match status" value="1"/>
</dbReference>
<gene>
    <name evidence="5" type="primary">rny</name>
    <name evidence="9" type="ORF">A3E36_02615</name>
</gene>
<comment type="caution">
    <text evidence="9">The sequence shown here is derived from an EMBL/GenBank/DDBJ whole genome shotgun (WGS) entry which is preliminary data.</text>
</comment>
<evidence type="ECO:0000313" key="10">
    <source>
        <dbReference type="Proteomes" id="UP000177941"/>
    </source>
</evidence>
<dbReference type="InterPro" id="IPR036612">
    <property type="entry name" value="KH_dom_type_1_sf"/>
</dbReference>
<keyword evidence="7" id="KW-0175">Coiled coil</keyword>
<organism evidence="9 10">
    <name type="scientific">Candidatus Andersenbacteria bacterium RIFCSPHIGHO2_12_FULL_45_11b</name>
    <dbReference type="NCBI Taxonomy" id="1797282"/>
    <lineage>
        <taxon>Bacteria</taxon>
        <taxon>Candidatus Anderseniibacteriota</taxon>
    </lineage>
</organism>
<dbReference type="EMBL" id="MHHS01000011">
    <property type="protein sequence ID" value="OGY37325.1"/>
    <property type="molecule type" value="Genomic_DNA"/>
</dbReference>
<dbReference type="InterPro" id="IPR003607">
    <property type="entry name" value="HD/PDEase_dom"/>
</dbReference>
<dbReference type="GO" id="GO:0004521">
    <property type="term" value="F:RNA endonuclease activity"/>
    <property type="evidence" value="ECO:0007669"/>
    <property type="project" value="UniProtKB-UniRule"/>
</dbReference>
<dbReference type="GO" id="GO:0016787">
    <property type="term" value="F:hydrolase activity"/>
    <property type="evidence" value="ECO:0007669"/>
    <property type="project" value="UniProtKB-KW"/>
</dbReference>
<keyword evidence="1 5" id="KW-0540">Nuclease</keyword>